<dbReference type="GO" id="GO:0009522">
    <property type="term" value="C:photosystem I"/>
    <property type="evidence" value="ECO:0007669"/>
    <property type="project" value="InterPro"/>
</dbReference>
<keyword evidence="13" id="KW-1133">Transmembrane helix</keyword>
<dbReference type="GO" id="GO:0009507">
    <property type="term" value="C:chloroplast"/>
    <property type="evidence" value="ECO:0007669"/>
    <property type="project" value="TreeGrafter"/>
</dbReference>
<feature type="compositionally biased region" description="Basic and acidic residues" evidence="15">
    <location>
        <begin position="40"/>
        <end position="50"/>
    </location>
</feature>
<evidence type="ECO:0000256" key="2">
    <source>
        <dbReference type="ARBA" id="ARBA00004141"/>
    </source>
</evidence>
<dbReference type="InterPro" id="IPR011762">
    <property type="entry name" value="COA_CT_N"/>
</dbReference>
<feature type="region of interest" description="Disordered" evidence="15">
    <location>
        <begin position="30"/>
        <end position="50"/>
    </location>
</feature>
<dbReference type="Pfam" id="PF02392">
    <property type="entry name" value="Ycf4"/>
    <property type="match status" value="1"/>
</dbReference>
<evidence type="ECO:0000313" key="18">
    <source>
        <dbReference type="Proteomes" id="UP000323506"/>
    </source>
</evidence>
<evidence type="ECO:0000256" key="4">
    <source>
        <dbReference type="ARBA" id="ARBA00011842"/>
    </source>
</evidence>
<dbReference type="InterPro" id="IPR000438">
    <property type="entry name" value="Acetyl_CoA_COase_Trfase_b_su"/>
</dbReference>
<dbReference type="InterPro" id="IPR029045">
    <property type="entry name" value="ClpP/crotonase-like_dom_sf"/>
</dbReference>
<dbReference type="GO" id="GO:0015979">
    <property type="term" value="P:photosynthesis"/>
    <property type="evidence" value="ECO:0007669"/>
    <property type="project" value="UniProtKB-KW"/>
</dbReference>
<keyword evidence="6" id="KW-0602">Photosynthesis</keyword>
<comment type="function">
    <text evidence="1">Seems to be required for the assembly of the photosystem I complex.</text>
</comment>
<evidence type="ECO:0000256" key="11">
    <source>
        <dbReference type="ARBA" id="ARBA00022833"/>
    </source>
</evidence>
<proteinExistence type="inferred from homology"/>
<dbReference type="GO" id="GO:0008270">
    <property type="term" value="F:zinc ion binding"/>
    <property type="evidence" value="ECO:0007669"/>
    <property type="project" value="UniProtKB-KW"/>
</dbReference>
<dbReference type="InterPro" id="IPR034733">
    <property type="entry name" value="AcCoA_carboxyl_beta"/>
</dbReference>
<dbReference type="PANTHER" id="PTHR42995:SF5">
    <property type="entry name" value="ACETYL-COENZYME A CARBOXYLASE CARBOXYL TRANSFERASE SUBUNIT BETA, CHLOROPLASTIC"/>
    <property type="match status" value="1"/>
</dbReference>
<evidence type="ECO:0000256" key="13">
    <source>
        <dbReference type="ARBA" id="ARBA00022989"/>
    </source>
</evidence>
<evidence type="ECO:0000256" key="3">
    <source>
        <dbReference type="ARBA" id="ARBA00008198"/>
    </source>
</evidence>
<evidence type="ECO:0000259" key="16">
    <source>
        <dbReference type="PROSITE" id="PS50980"/>
    </source>
</evidence>
<evidence type="ECO:0000256" key="15">
    <source>
        <dbReference type="SAM" id="MobiDB-lite"/>
    </source>
</evidence>
<dbReference type="GO" id="GO:0006633">
    <property type="term" value="P:fatty acid biosynthetic process"/>
    <property type="evidence" value="ECO:0007669"/>
    <property type="project" value="InterPro"/>
</dbReference>
<name>A0A5D2BJI3_GOSDA</name>
<keyword evidence="12" id="KW-0067">ATP-binding</keyword>
<evidence type="ECO:0000256" key="6">
    <source>
        <dbReference type="ARBA" id="ARBA00022531"/>
    </source>
</evidence>
<evidence type="ECO:0000256" key="12">
    <source>
        <dbReference type="ARBA" id="ARBA00022840"/>
    </source>
</evidence>
<dbReference type="Proteomes" id="UP000323506">
    <property type="component" value="Chromosome D08"/>
</dbReference>
<evidence type="ECO:0000256" key="5">
    <source>
        <dbReference type="ARBA" id="ARBA00015395"/>
    </source>
</evidence>
<dbReference type="AlphaFoldDB" id="A0A5D2BJI3"/>
<keyword evidence="7" id="KW-0808">Transferase</keyword>
<dbReference type="GO" id="GO:0005524">
    <property type="term" value="F:ATP binding"/>
    <property type="evidence" value="ECO:0007669"/>
    <property type="project" value="UniProtKB-KW"/>
</dbReference>
<evidence type="ECO:0000256" key="7">
    <source>
        <dbReference type="ARBA" id="ARBA00022679"/>
    </source>
</evidence>
<keyword evidence="8" id="KW-0812">Transmembrane</keyword>
<dbReference type="PANTHER" id="PTHR42995">
    <property type="entry name" value="ACETYL-COENZYME A CARBOXYLASE CARBOXYL TRANSFERASE SUBUNIT BETA, CHLOROPLASTIC"/>
    <property type="match status" value="1"/>
</dbReference>
<dbReference type="PROSITE" id="PS50980">
    <property type="entry name" value="COA_CT_NTER"/>
    <property type="match status" value="1"/>
</dbReference>
<dbReference type="GO" id="GO:0009317">
    <property type="term" value="C:acetyl-CoA carboxylase complex"/>
    <property type="evidence" value="ECO:0007669"/>
    <property type="project" value="InterPro"/>
</dbReference>
<keyword evidence="18" id="KW-1185">Reference proteome</keyword>
<keyword evidence="10" id="KW-0863">Zinc-finger</keyword>
<dbReference type="EMBL" id="CM017708">
    <property type="protein sequence ID" value="TYG57481.1"/>
    <property type="molecule type" value="Genomic_DNA"/>
</dbReference>
<feature type="domain" description="CoA carboxyltransferase N-terminal" evidence="16">
    <location>
        <begin position="265"/>
        <end position="423"/>
    </location>
</feature>
<dbReference type="Pfam" id="PF01039">
    <property type="entry name" value="Carboxyl_trans"/>
    <property type="match status" value="1"/>
</dbReference>
<comment type="subunit">
    <text evidence="4">Acetyl-CoA carboxylase is a heterohexamer composed of biotin carboxyl carrier protein, biotin carboxylase and 2 subunits each of ACCase subunit alpha and ACCase plastid-coded subunit beta (accD).</text>
</comment>
<dbReference type="GO" id="GO:0003989">
    <property type="term" value="F:acetyl-CoA carboxylase activity"/>
    <property type="evidence" value="ECO:0007669"/>
    <property type="project" value="InterPro"/>
</dbReference>
<evidence type="ECO:0000256" key="8">
    <source>
        <dbReference type="ARBA" id="ARBA00022692"/>
    </source>
</evidence>
<dbReference type="GO" id="GO:0016740">
    <property type="term" value="F:transferase activity"/>
    <property type="evidence" value="ECO:0007669"/>
    <property type="project" value="UniProtKB-KW"/>
</dbReference>
<gene>
    <name evidence="17" type="ORF">ES288_D08G145100v1</name>
</gene>
<sequence length="463" mass="52473">MEKSWFNLILSKGELEYRCGLSKSMDSRLGPVENTTVNEDPTRNDTDKNIHDCSDSSSYYSKVDHLVDVKDIRNFISDDTFLIRDSNQDRYSIYFDSENQIFELNNDHSFLSELESFFYSYHNSSYMNNGSKNDESHYHFNLDDNDTNYGWNNHINSCIDSYLRSQICIDSSILSGSDNSNDNYISNYICGEGGNSSEGKNFDIITRENGNDLTLKESSNDLESIQGFVVNYKKSLNSKMNICEQCGYHLKMRSSDRIELSIDPGTWVGEKITRLIEYATNNFLPLILVCASGGARMQEGSLSLMQMAKISSALYDYQSNKKLFYVSILTSPTTGGVTASFGMLGDIIIAEPNAYIAFAGKRVIEQTLNKTIPEGSQAAEYLFHKGLFDPIVPRNPLKGVLSSGYDRFDRKEGIVCIFRWDIQSIRIEVKEGIYARRVLYMEIRGQGAVPLTRTDENLTPARN</sequence>
<organism evidence="17 18">
    <name type="scientific">Gossypium darwinii</name>
    <name type="common">Darwin's cotton</name>
    <name type="synonym">Gossypium barbadense var. darwinii</name>
    <dbReference type="NCBI Taxonomy" id="34276"/>
    <lineage>
        <taxon>Eukaryota</taxon>
        <taxon>Viridiplantae</taxon>
        <taxon>Streptophyta</taxon>
        <taxon>Embryophyta</taxon>
        <taxon>Tracheophyta</taxon>
        <taxon>Spermatophyta</taxon>
        <taxon>Magnoliopsida</taxon>
        <taxon>eudicotyledons</taxon>
        <taxon>Gunneridae</taxon>
        <taxon>Pentapetalae</taxon>
        <taxon>rosids</taxon>
        <taxon>malvids</taxon>
        <taxon>Malvales</taxon>
        <taxon>Malvaceae</taxon>
        <taxon>Malvoideae</taxon>
        <taxon>Gossypium</taxon>
    </lineage>
</organism>
<dbReference type="SUPFAM" id="SSF52096">
    <property type="entry name" value="ClpP/crotonase"/>
    <property type="match status" value="1"/>
</dbReference>
<dbReference type="InterPro" id="IPR003359">
    <property type="entry name" value="PSI_Ycf4_assembly"/>
</dbReference>
<evidence type="ECO:0000313" key="17">
    <source>
        <dbReference type="EMBL" id="TYG57481.1"/>
    </source>
</evidence>
<keyword evidence="10" id="KW-0479">Metal-binding</keyword>
<comment type="similarity">
    <text evidence="3">Belongs to the Ycf4 family.</text>
</comment>
<comment type="subcellular location">
    <subcellularLocation>
        <location evidence="2">Membrane</location>
        <topology evidence="2">Multi-pass membrane protein</topology>
    </subcellularLocation>
</comment>
<dbReference type="PRINTS" id="PR01070">
    <property type="entry name" value="ACCCTRFRASEB"/>
</dbReference>
<keyword evidence="11" id="KW-0862">Zinc</keyword>
<protein>
    <recommendedName>
        <fullName evidence="5">Photosystem I assembly protein Ycf4</fullName>
    </recommendedName>
</protein>
<evidence type="ECO:0000256" key="9">
    <source>
        <dbReference type="ARBA" id="ARBA00022741"/>
    </source>
</evidence>
<evidence type="ECO:0000256" key="1">
    <source>
        <dbReference type="ARBA" id="ARBA00002862"/>
    </source>
</evidence>
<reference evidence="17 18" key="1">
    <citation type="submission" date="2019-06" db="EMBL/GenBank/DDBJ databases">
        <title>WGS assembly of Gossypium darwinii.</title>
        <authorList>
            <person name="Chen Z.J."/>
            <person name="Sreedasyam A."/>
            <person name="Ando A."/>
            <person name="Song Q."/>
            <person name="De L."/>
            <person name="Hulse-Kemp A."/>
            <person name="Ding M."/>
            <person name="Ye W."/>
            <person name="Kirkbride R."/>
            <person name="Jenkins J."/>
            <person name="Plott C."/>
            <person name="Lovell J."/>
            <person name="Lin Y.-M."/>
            <person name="Vaughn R."/>
            <person name="Liu B."/>
            <person name="Li W."/>
            <person name="Simpson S."/>
            <person name="Scheffler B."/>
            <person name="Saski C."/>
            <person name="Grover C."/>
            <person name="Hu G."/>
            <person name="Conover J."/>
            <person name="Carlson J."/>
            <person name="Shu S."/>
            <person name="Boston L."/>
            <person name="Williams M."/>
            <person name="Peterson D."/>
            <person name="Mcgee K."/>
            <person name="Jones D."/>
            <person name="Wendel J."/>
            <person name="Stelly D."/>
            <person name="Grimwood J."/>
            <person name="Schmutz J."/>
        </authorList>
    </citation>
    <scope>NUCLEOTIDE SEQUENCE [LARGE SCALE GENOMIC DNA]</scope>
    <source>
        <strain evidence="17">1808015.09</strain>
    </source>
</reference>
<keyword evidence="9" id="KW-0547">Nucleotide-binding</keyword>
<evidence type="ECO:0000256" key="14">
    <source>
        <dbReference type="ARBA" id="ARBA00023136"/>
    </source>
</evidence>
<accession>A0A5D2BJI3</accession>
<evidence type="ECO:0000256" key="10">
    <source>
        <dbReference type="ARBA" id="ARBA00022771"/>
    </source>
</evidence>
<keyword evidence="14" id="KW-0472">Membrane</keyword>
<dbReference type="GO" id="GO:2001295">
    <property type="term" value="P:malonyl-CoA biosynthetic process"/>
    <property type="evidence" value="ECO:0007669"/>
    <property type="project" value="TreeGrafter"/>
</dbReference>
<dbReference type="Gene3D" id="3.90.226.10">
    <property type="entry name" value="2-enoyl-CoA Hydratase, Chain A, domain 1"/>
    <property type="match status" value="2"/>
</dbReference>